<organism evidence="1">
    <name type="scientific">Rhizophora mucronata</name>
    <name type="common">Asiatic mangrove</name>
    <dbReference type="NCBI Taxonomy" id="61149"/>
    <lineage>
        <taxon>Eukaryota</taxon>
        <taxon>Viridiplantae</taxon>
        <taxon>Streptophyta</taxon>
        <taxon>Embryophyta</taxon>
        <taxon>Tracheophyta</taxon>
        <taxon>Spermatophyta</taxon>
        <taxon>Magnoliopsida</taxon>
        <taxon>eudicotyledons</taxon>
        <taxon>Gunneridae</taxon>
        <taxon>Pentapetalae</taxon>
        <taxon>rosids</taxon>
        <taxon>fabids</taxon>
        <taxon>Malpighiales</taxon>
        <taxon>Rhizophoraceae</taxon>
        <taxon>Rhizophora</taxon>
    </lineage>
</organism>
<evidence type="ECO:0000313" key="1">
    <source>
        <dbReference type="EMBL" id="MBX16146.1"/>
    </source>
</evidence>
<name>A0A2P2LDU1_RHIMU</name>
<sequence>MRRGLMVTEIPTIGTYVPCQSQLYIAHSKHSAKNFWVFVCHFFHGKVLKHIRHIRRQSVASDTS</sequence>
<accession>A0A2P2LDU1</accession>
<reference evidence="1" key="1">
    <citation type="submission" date="2018-02" db="EMBL/GenBank/DDBJ databases">
        <title>Rhizophora mucronata_Transcriptome.</title>
        <authorList>
            <person name="Meera S.P."/>
            <person name="Sreeshan A."/>
            <person name="Augustine A."/>
        </authorList>
    </citation>
    <scope>NUCLEOTIDE SEQUENCE</scope>
    <source>
        <tissue evidence="1">Leaf</tissue>
    </source>
</reference>
<proteinExistence type="predicted"/>
<dbReference type="AlphaFoldDB" id="A0A2P2LDU1"/>
<dbReference type="EMBL" id="GGEC01035662">
    <property type="protein sequence ID" value="MBX16146.1"/>
    <property type="molecule type" value="Transcribed_RNA"/>
</dbReference>
<protein>
    <submittedName>
        <fullName evidence="1">Uncharacterized protein</fullName>
    </submittedName>
</protein>